<accession>U6REE6</accession>
<dbReference type="eggNOG" id="COG3391">
    <property type="taxonomic scope" value="Bacteria"/>
</dbReference>
<dbReference type="STRING" id="1121098.HMPREF1534_02585"/>
<dbReference type="Gene3D" id="2.120.10.30">
    <property type="entry name" value="TolB, C-terminal domain"/>
    <property type="match status" value="1"/>
</dbReference>
<organism evidence="2 3">
    <name type="scientific">Phocaeicola massiliensis B84634 = Timone 84634 = DSM 17679 = JCM 13223</name>
    <dbReference type="NCBI Taxonomy" id="1121098"/>
    <lineage>
        <taxon>Bacteria</taxon>
        <taxon>Pseudomonadati</taxon>
        <taxon>Bacteroidota</taxon>
        <taxon>Bacteroidia</taxon>
        <taxon>Bacteroidales</taxon>
        <taxon>Bacteroidaceae</taxon>
        <taxon>Phocaeicola</taxon>
    </lineage>
</organism>
<evidence type="ECO:0000313" key="3">
    <source>
        <dbReference type="Proteomes" id="UP000017831"/>
    </source>
</evidence>
<dbReference type="Proteomes" id="UP000017831">
    <property type="component" value="Unassembled WGS sequence"/>
</dbReference>
<keyword evidence="3" id="KW-1185">Reference proteome</keyword>
<dbReference type="RefSeq" id="WP_005941810.1">
    <property type="nucleotide sequence ID" value="NZ_KB890322.1"/>
</dbReference>
<dbReference type="EMBL" id="AQHY01000028">
    <property type="protein sequence ID" value="EOA54111.1"/>
    <property type="molecule type" value="Genomic_DNA"/>
</dbReference>
<dbReference type="GeneID" id="60061504"/>
<feature type="chain" id="PRO_5004676558" description="6-bladed beta-propeller" evidence="1">
    <location>
        <begin position="21"/>
        <end position="387"/>
    </location>
</feature>
<dbReference type="AlphaFoldDB" id="U6REE6"/>
<proteinExistence type="predicted"/>
<sequence>MKKKKLFAILLLVAVCAGCGAEKEQTTMVTVDIATEHSEKEVVLQDFMDVEYIPLETSDEFVTQGSVMDIGDKYLLVKNWANDGDIFVYDRKTGKAIRKINRKGQGAEEYNFISGIILDENNDEMFVNCAAAKKIYVYDLSGNFKRSFAHPKDTEYMDVLNYDKDNLICYDASVYYKDGQSREEGKSYHSLISKKDGSVTRDIYLPYDIIKTPCVHQGDGVAMTSVRPIIPNRGEWLLVDCSSDTVYNYVPEKNKLVPFFVKAPTKDPEILLTMGAVTDRYYFLHTVKKEFDFTTGRGFFMNDFMYDKQTNELYKAKVLNSDFVKKRSVDMFLHPINNNGIAAVQTLSAGQLVEAYQEDGLKGRLKEVAAGLDEESNPVVMLVKYKN</sequence>
<dbReference type="HOGENOM" id="CLU_059151_0_0_10"/>
<dbReference type="InterPro" id="IPR011042">
    <property type="entry name" value="6-blade_b-propeller_TolB-like"/>
</dbReference>
<dbReference type="Pfam" id="PF17170">
    <property type="entry name" value="DUF5128"/>
    <property type="match status" value="1"/>
</dbReference>
<protein>
    <recommendedName>
        <fullName evidence="4">6-bladed beta-propeller</fullName>
    </recommendedName>
</protein>
<evidence type="ECO:0000313" key="2">
    <source>
        <dbReference type="EMBL" id="EOA54111.1"/>
    </source>
</evidence>
<dbReference type="PATRIC" id="fig|1121098.3.peg.2623"/>
<evidence type="ECO:0008006" key="4">
    <source>
        <dbReference type="Google" id="ProtNLM"/>
    </source>
</evidence>
<evidence type="ECO:0000256" key="1">
    <source>
        <dbReference type="SAM" id="SignalP"/>
    </source>
</evidence>
<feature type="signal peptide" evidence="1">
    <location>
        <begin position="1"/>
        <end position="20"/>
    </location>
</feature>
<reference evidence="2 3" key="1">
    <citation type="submission" date="2013-04" db="EMBL/GenBank/DDBJ databases">
        <title>The Genome Sequence of Bacteroides massiliensis DSM 17679.</title>
        <authorList>
            <consortium name="The Broad Institute Genomics Platform"/>
            <person name="Earl A."/>
            <person name="Ward D."/>
            <person name="Feldgarden M."/>
            <person name="Gevers D."/>
            <person name="Martens E."/>
            <person name="Fenner L."/>
            <person name="Roux V."/>
            <person name="Mallet M.N."/>
            <person name="Raoult D."/>
            <person name="Walker B."/>
            <person name="Young S."/>
            <person name="Zeng Q."/>
            <person name="Gargeya S."/>
            <person name="Fitzgerald M."/>
            <person name="Haas B."/>
            <person name="Abouelleil A."/>
            <person name="Allen A.W."/>
            <person name="Alvarado L."/>
            <person name="Arachchi H.M."/>
            <person name="Berlin A.M."/>
            <person name="Chapman S.B."/>
            <person name="Gainer-Dewar J."/>
            <person name="Goldberg J."/>
            <person name="Griggs A."/>
            <person name="Gujja S."/>
            <person name="Hansen M."/>
            <person name="Howarth C."/>
            <person name="Imamovic A."/>
            <person name="Ireland A."/>
            <person name="Larimer J."/>
            <person name="McCowan C."/>
            <person name="Murphy C."/>
            <person name="Pearson M."/>
            <person name="Poon T.W."/>
            <person name="Priest M."/>
            <person name="Roberts A."/>
            <person name="Saif S."/>
            <person name="Shea T."/>
            <person name="Sisk P."/>
            <person name="Sykes S."/>
            <person name="Wortman J."/>
            <person name="Nusbaum C."/>
            <person name="Birren B."/>
        </authorList>
    </citation>
    <scope>NUCLEOTIDE SEQUENCE [LARGE SCALE GENOMIC DNA]</scope>
    <source>
        <strain evidence="3">B84634 / Timone 84634 / DSM 17679 / JCM 13223</strain>
    </source>
</reference>
<keyword evidence="1" id="KW-0732">Signal</keyword>
<dbReference type="OrthoDB" id="819585at2"/>
<comment type="caution">
    <text evidence="2">The sequence shown here is derived from an EMBL/GenBank/DDBJ whole genome shotgun (WGS) entry which is preliminary data.</text>
</comment>
<dbReference type="SUPFAM" id="SSF63825">
    <property type="entry name" value="YWTD domain"/>
    <property type="match status" value="1"/>
</dbReference>
<name>U6REE6_9BACT</name>
<gene>
    <name evidence="2" type="ORF">HMPREF1534_02585</name>
</gene>